<dbReference type="InterPro" id="IPR034733">
    <property type="entry name" value="AcCoA_carboxyl_beta"/>
</dbReference>
<evidence type="ECO:0000313" key="4">
    <source>
        <dbReference type="EMBL" id="MBH0779009.1"/>
    </source>
</evidence>
<dbReference type="GO" id="GO:0009317">
    <property type="term" value="C:acetyl-CoA carboxylase complex"/>
    <property type="evidence" value="ECO:0007669"/>
    <property type="project" value="TreeGrafter"/>
</dbReference>
<evidence type="ECO:0000313" key="5">
    <source>
        <dbReference type="Proteomes" id="UP000655751"/>
    </source>
</evidence>
<dbReference type="Proteomes" id="UP000655751">
    <property type="component" value="Unassembled WGS sequence"/>
</dbReference>
<dbReference type="InterPro" id="IPR051047">
    <property type="entry name" value="AccD/PCCB"/>
</dbReference>
<dbReference type="InterPro" id="IPR011763">
    <property type="entry name" value="COA_CT_C"/>
</dbReference>
<dbReference type="PANTHER" id="PTHR43842">
    <property type="entry name" value="PROPIONYL-COA CARBOXYLASE BETA CHAIN"/>
    <property type="match status" value="1"/>
</dbReference>
<sequence length="514" mass="54915">MSTTAEKLADLRKRLELAQEPAGEAGVAKRAAKGIPSARDRINMLLDAGTFVEIGALVRKPGDPDALYGDGVVTGHGLVDGRPVAVFSHDQTVYGGSVGEMFGRKVALILEYAAKVGCPVVGINDSGGARVQEAVTSLAWYAELGRRQEPLSGLVPQISMILGKCAGGAVYAPINTDVVVATEDAYMFVTGPKVIREVTGEDVSLEELGGAQSQAEYGNIHHVAKDEAAAFEWVRDYLGFLPTSCQETAPIVNPGMEPGITESDLALDSIVPDSDNAAYDMHDILLRIFDDGDFHEVGGSAGRNVLTGFARVDGRSVGVVANQPMVYAGALDARASDKAAHFVRLCDAFEIPLVFVVDTPGFLPGVEQEKIGVIKRGGRFLFSFVEATVPKVTVVIRKSYGGGYAVMGSKQLGADVNLAWPTARIAVMGAESAVSLIGGRQIAAAPEDQREAMRKEMIDFYNATMATPWVAAERGYIDAVIEPSATRLELRRALQLLRDKQLARNPRKHHLLPL</sequence>
<dbReference type="InterPro" id="IPR029045">
    <property type="entry name" value="ClpP/crotonase-like_dom_sf"/>
</dbReference>
<evidence type="ECO:0000259" key="3">
    <source>
        <dbReference type="PROSITE" id="PS50989"/>
    </source>
</evidence>
<evidence type="ECO:0000259" key="2">
    <source>
        <dbReference type="PROSITE" id="PS50980"/>
    </source>
</evidence>
<evidence type="ECO:0000256" key="1">
    <source>
        <dbReference type="ARBA" id="ARBA00006102"/>
    </source>
</evidence>
<dbReference type="InterPro" id="IPR011762">
    <property type="entry name" value="COA_CT_N"/>
</dbReference>
<dbReference type="PROSITE" id="PS50980">
    <property type="entry name" value="COA_CT_NTER"/>
    <property type="match status" value="1"/>
</dbReference>
<dbReference type="GO" id="GO:0004658">
    <property type="term" value="F:propionyl-CoA carboxylase activity"/>
    <property type="evidence" value="ECO:0007669"/>
    <property type="project" value="TreeGrafter"/>
</dbReference>
<feature type="domain" description="CoA carboxyltransferase N-terminal" evidence="2">
    <location>
        <begin position="1"/>
        <end position="253"/>
    </location>
</feature>
<accession>A0A931ICQ8</accession>
<dbReference type="RefSeq" id="WP_196151323.1">
    <property type="nucleotide sequence ID" value="NZ_JADMLG010000009.1"/>
</dbReference>
<protein>
    <submittedName>
        <fullName evidence="4">Acyl-CoA carboxylase subunit beta</fullName>
    </submittedName>
</protein>
<proteinExistence type="inferred from homology"/>
<gene>
    <name evidence="4" type="ORF">IT779_22285</name>
</gene>
<dbReference type="AlphaFoldDB" id="A0A931ICQ8"/>
<dbReference type="SUPFAM" id="SSF52096">
    <property type="entry name" value="ClpP/crotonase"/>
    <property type="match status" value="2"/>
</dbReference>
<comment type="similarity">
    <text evidence="1">Belongs to the AccD/PCCB family.</text>
</comment>
<reference evidence="4" key="1">
    <citation type="submission" date="2020-11" db="EMBL/GenBank/DDBJ databases">
        <title>Nocardia NEAU-351.nov., a novel actinomycete isolated from the cow dung.</title>
        <authorList>
            <person name="Zhang X."/>
        </authorList>
    </citation>
    <scope>NUCLEOTIDE SEQUENCE</scope>
    <source>
        <strain evidence="4">NEAU-351</strain>
    </source>
</reference>
<comment type="caution">
    <text evidence="4">The sequence shown here is derived from an EMBL/GenBank/DDBJ whole genome shotgun (WGS) entry which is preliminary data.</text>
</comment>
<dbReference type="Gene3D" id="3.90.226.10">
    <property type="entry name" value="2-enoyl-CoA Hydratase, Chain A, domain 1"/>
    <property type="match status" value="2"/>
</dbReference>
<dbReference type="EMBL" id="JADMLG010000009">
    <property type="protein sequence ID" value="MBH0779009.1"/>
    <property type="molecule type" value="Genomic_DNA"/>
</dbReference>
<dbReference type="PANTHER" id="PTHR43842:SF2">
    <property type="entry name" value="PROPIONYL-COA CARBOXYLASE BETA CHAIN, MITOCHONDRIAL"/>
    <property type="match status" value="1"/>
</dbReference>
<dbReference type="Pfam" id="PF01039">
    <property type="entry name" value="Carboxyl_trans"/>
    <property type="match status" value="1"/>
</dbReference>
<feature type="domain" description="CoA carboxyltransferase C-terminal" evidence="3">
    <location>
        <begin position="262"/>
        <end position="508"/>
    </location>
</feature>
<dbReference type="PROSITE" id="PS50989">
    <property type="entry name" value="COA_CT_CTER"/>
    <property type="match status" value="1"/>
</dbReference>
<keyword evidence="5" id="KW-1185">Reference proteome</keyword>
<organism evidence="4 5">
    <name type="scientific">Nocardia bovistercoris</name>
    <dbReference type="NCBI Taxonomy" id="2785916"/>
    <lineage>
        <taxon>Bacteria</taxon>
        <taxon>Bacillati</taxon>
        <taxon>Actinomycetota</taxon>
        <taxon>Actinomycetes</taxon>
        <taxon>Mycobacteriales</taxon>
        <taxon>Nocardiaceae</taxon>
        <taxon>Nocardia</taxon>
    </lineage>
</organism>
<name>A0A931ICQ8_9NOCA</name>